<dbReference type="eggNOG" id="COG2755">
    <property type="taxonomic scope" value="Bacteria"/>
</dbReference>
<dbReference type="CDD" id="cd00229">
    <property type="entry name" value="SGNH_hydrolase"/>
    <property type="match status" value="1"/>
</dbReference>
<evidence type="ECO:0000256" key="1">
    <source>
        <dbReference type="SAM" id="MobiDB-lite"/>
    </source>
</evidence>
<dbReference type="SUPFAM" id="SSF52266">
    <property type="entry name" value="SGNH hydrolase"/>
    <property type="match status" value="1"/>
</dbReference>
<gene>
    <name evidence="3" type="ORF">FC83_GL001595</name>
</gene>
<dbReference type="PATRIC" id="fig|1423734.3.peg.1614"/>
<dbReference type="Pfam" id="PF13472">
    <property type="entry name" value="Lipase_GDSL_2"/>
    <property type="match status" value="1"/>
</dbReference>
<dbReference type="EMBL" id="AZGA01000088">
    <property type="protein sequence ID" value="KRM30464.1"/>
    <property type="molecule type" value="Genomic_DNA"/>
</dbReference>
<dbReference type="InterPro" id="IPR036514">
    <property type="entry name" value="SGNH_hydro_sf"/>
</dbReference>
<reference evidence="3 4" key="1">
    <citation type="journal article" date="2015" name="Genome Announc.">
        <title>Expanding the biotechnology potential of lactobacilli through comparative genomics of 213 strains and associated genera.</title>
        <authorList>
            <person name="Sun Z."/>
            <person name="Harris H.M."/>
            <person name="McCann A."/>
            <person name="Guo C."/>
            <person name="Argimon S."/>
            <person name="Zhang W."/>
            <person name="Yang X."/>
            <person name="Jeffery I.B."/>
            <person name="Cooney J.C."/>
            <person name="Kagawa T.F."/>
            <person name="Liu W."/>
            <person name="Song Y."/>
            <person name="Salvetti E."/>
            <person name="Wrobel A."/>
            <person name="Rasinkangas P."/>
            <person name="Parkhill J."/>
            <person name="Rea M.C."/>
            <person name="O'Sullivan O."/>
            <person name="Ritari J."/>
            <person name="Douillard F.P."/>
            <person name="Paul Ross R."/>
            <person name="Yang R."/>
            <person name="Briner A.E."/>
            <person name="Felis G.E."/>
            <person name="de Vos W.M."/>
            <person name="Barrangou R."/>
            <person name="Klaenhammer T.R."/>
            <person name="Caufield P.W."/>
            <person name="Cui Y."/>
            <person name="Zhang H."/>
            <person name="O'Toole P.W."/>
        </authorList>
    </citation>
    <scope>NUCLEOTIDE SEQUENCE [LARGE SCALE GENOMIC DNA]</scope>
    <source>
        <strain evidence="3 4">DSM 18527</strain>
    </source>
</reference>
<feature type="domain" description="SGNH hydrolase-type esterase" evidence="2">
    <location>
        <begin position="68"/>
        <end position="250"/>
    </location>
</feature>
<dbReference type="Gene3D" id="3.40.50.1110">
    <property type="entry name" value="SGNH hydrolase"/>
    <property type="match status" value="1"/>
</dbReference>
<comment type="caution">
    <text evidence="3">The sequence shown here is derived from an EMBL/GenBank/DDBJ whole genome shotgun (WGS) entry which is preliminary data.</text>
</comment>
<sequence>MLLVGLLLFTLVGCQNNGSGQTHSKTSTSKAVVSKPSRQVKRQSSSQPAKSIAAKLAAKQQASLTYVALGDSLSVGLFADSSQTDFVHTFTNLIEQQTHKPVHLVTTASVGKTVANFGLPQVNQVLAQKPDLVTIEFGTNDAVGGSDAQVIAKFKADLSQVVQTLQQNSSAQLILMTTWSPKDGEYVASDLVFDQAIQAVGQTYHVPVANMAQIWQNQADVTGPAGRALPDFAAWGTSDTFHPNQKGHDLIAKLLGQVLQQQ</sequence>
<dbReference type="InterPro" id="IPR051532">
    <property type="entry name" value="Ester_Hydrolysis_Enzymes"/>
</dbReference>
<protein>
    <submittedName>
        <fullName evidence="3">Lysophospholipase L1-like esterase</fullName>
    </submittedName>
</protein>
<evidence type="ECO:0000259" key="2">
    <source>
        <dbReference type="Pfam" id="PF13472"/>
    </source>
</evidence>
<dbReference type="OrthoDB" id="26855at2"/>
<evidence type="ECO:0000313" key="4">
    <source>
        <dbReference type="Proteomes" id="UP000051236"/>
    </source>
</evidence>
<dbReference type="AlphaFoldDB" id="X0QK39"/>
<accession>X0QK39</accession>
<organism evidence="3 4">
    <name type="scientific">Agrilactobacillus composti DSM 18527 = JCM 14202</name>
    <dbReference type="NCBI Taxonomy" id="1423734"/>
    <lineage>
        <taxon>Bacteria</taxon>
        <taxon>Bacillati</taxon>
        <taxon>Bacillota</taxon>
        <taxon>Bacilli</taxon>
        <taxon>Lactobacillales</taxon>
        <taxon>Lactobacillaceae</taxon>
        <taxon>Agrilactobacillus</taxon>
    </lineage>
</organism>
<dbReference type="InterPro" id="IPR013830">
    <property type="entry name" value="SGNH_hydro"/>
</dbReference>
<proteinExistence type="predicted"/>
<keyword evidence="4" id="KW-1185">Reference proteome</keyword>
<feature type="region of interest" description="Disordered" evidence="1">
    <location>
        <begin position="18"/>
        <end position="47"/>
    </location>
</feature>
<dbReference type="Proteomes" id="UP000051236">
    <property type="component" value="Unassembled WGS sequence"/>
</dbReference>
<dbReference type="STRING" id="1423734.FC83_GL001595"/>
<dbReference type="PANTHER" id="PTHR30383">
    <property type="entry name" value="THIOESTERASE 1/PROTEASE 1/LYSOPHOSPHOLIPASE L1"/>
    <property type="match status" value="1"/>
</dbReference>
<feature type="compositionally biased region" description="Low complexity" evidence="1">
    <location>
        <begin position="22"/>
        <end position="37"/>
    </location>
</feature>
<name>X0QK39_9LACO</name>
<evidence type="ECO:0000313" key="3">
    <source>
        <dbReference type="EMBL" id="KRM30464.1"/>
    </source>
</evidence>